<comment type="subunit">
    <text evidence="9">Part of a complex composed of FtsB, FtsL and FtsQ.</text>
</comment>
<dbReference type="Proteomes" id="UP001224392">
    <property type="component" value="Unassembled WGS sequence"/>
</dbReference>
<dbReference type="HAMAP" id="MF_00911">
    <property type="entry name" value="FtsQ_subfam"/>
    <property type="match status" value="1"/>
</dbReference>
<keyword evidence="2 9" id="KW-1003">Cell membrane</keyword>
<dbReference type="RefSeq" id="WP_285763205.1">
    <property type="nucleotide sequence ID" value="NZ_BSYJ01000002.1"/>
</dbReference>
<dbReference type="InterPro" id="IPR005548">
    <property type="entry name" value="Cell_div_FtsQ/DivIB_C"/>
</dbReference>
<gene>
    <name evidence="9" type="primary">ftsQ</name>
    <name evidence="12" type="ORF">MNKW57_09710</name>
</gene>
<dbReference type="PROSITE" id="PS51779">
    <property type="entry name" value="POTRA"/>
    <property type="match status" value="1"/>
</dbReference>
<evidence type="ECO:0000256" key="4">
    <source>
        <dbReference type="ARBA" id="ARBA00022618"/>
    </source>
</evidence>
<evidence type="ECO:0000256" key="10">
    <source>
        <dbReference type="SAM" id="MobiDB-lite"/>
    </source>
</evidence>
<keyword evidence="5 9" id="KW-0812">Transmembrane</keyword>
<sequence length="268" mass="29309">MAPQPAKKEKQKAAAKKKRPRGASRRPDADAPSFWPAVLKGLLVCVLGVGLLYGAVLGVQQLPVPKVPDATALKNVEVRGEFRAVSQARVEELLLPLLAPGFFSLDVKGVKEVLEAEGWIRQAAVGRRWPQGIWIEITEEQPLAYWGKDRMLVASGKILQRPQGLASKALPLLSGPEESVREVMERYRDLNALLQGSGMSIASLQLENAGWLLEMKSGVRMVLGTGELLQKVERFLALSKGLLAPYLDRVAGVDARYSNALAVQWKDS</sequence>
<reference evidence="12 13" key="1">
    <citation type="submission" date="2023-04" db="EMBL/GenBank/DDBJ databases">
        <title>Marinobulbifer ophiurae gen. nov., sp. Nov., isolate from tissue of brittle star Ophioplocus japonicus.</title>
        <authorList>
            <person name="Kawano K."/>
            <person name="Sawayama S."/>
            <person name="Nakagawa S."/>
        </authorList>
    </citation>
    <scope>NUCLEOTIDE SEQUENCE [LARGE SCALE GENOMIC DNA]</scope>
    <source>
        <strain evidence="12 13">NKW57</strain>
    </source>
</reference>
<dbReference type="InterPro" id="IPR026579">
    <property type="entry name" value="FtsQ"/>
</dbReference>
<feature type="transmembrane region" description="Helical" evidence="9">
    <location>
        <begin position="34"/>
        <end position="56"/>
    </location>
</feature>
<feature type="compositionally biased region" description="Basic and acidic residues" evidence="10">
    <location>
        <begin position="1"/>
        <end position="12"/>
    </location>
</feature>
<protein>
    <recommendedName>
        <fullName evidence="9">Cell division protein FtsQ</fullName>
    </recommendedName>
</protein>
<comment type="subcellular location">
    <subcellularLocation>
        <location evidence="9">Cell inner membrane</location>
        <topology evidence="9">Single-pass type II membrane protein</topology>
    </subcellularLocation>
    <subcellularLocation>
        <location evidence="1">Membrane</location>
    </subcellularLocation>
    <text evidence="9">Localizes to the division septum.</text>
</comment>
<feature type="compositionally biased region" description="Basic residues" evidence="10">
    <location>
        <begin position="13"/>
        <end position="24"/>
    </location>
</feature>
<evidence type="ECO:0000256" key="5">
    <source>
        <dbReference type="ARBA" id="ARBA00022692"/>
    </source>
</evidence>
<keyword evidence="8 9" id="KW-0131">Cell cycle</keyword>
<organism evidence="12 13">
    <name type="scientific">Biformimicrobium ophioploci</name>
    <dbReference type="NCBI Taxonomy" id="3036711"/>
    <lineage>
        <taxon>Bacteria</taxon>
        <taxon>Pseudomonadati</taxon>
        <taxon>Pseudomonadota</taxon>
        <taxon>Gammaproteobacteria</taxon>
        <taxon>Cellvibrionales</taxon>
        <taxon>Microbulbiferaceae</taxon>
        <taxon>Biformimicrobium</taxon>
    </lineage>
</organism>
<keyword evidence="13" id="KW-1185">Reference proteome</keyword>
<dbReference type="PANTHER" id="PTHR35851">
    <property type="entry name" value="CELL DIVISION PROTEIN FTSQ"/>
    <property type="match status" value="1"/>
</dbReference>
<evidence type="ECO:0000256" key="3">
    <source>
        <dbReference type="ARBA" id="ARBA00022519"/>
    </source>
</evidence>
<evidence type="ECO:0000256" key="8">
    <source>
        <dbReference type="ARBA" id="ARBA00023306"/>
    </source>
</evidence>
<evidence type="ECO:0000256" key="2">
    <source>
        <dbReference type="ARBA" id="ARBA00022475"/>
    </source>
</evidence>
<dbReference type="InterPro" id="IPR013685">
    <property type="entry name" value="POTRA_FtsQ_type"/>
</dbReference>
<dbReference type="InterPro" id="IPR045335">
    <property type="entry name" value="FtsQ_C_sf"/>
</dbReference>
<feature type="region of interest" description="Disordered" evidence="10">
    <location>
        <begin position="1"/>
        <end position="29"/>
    </location>
</feature>
<dbReference type="PANTHER" id="PTHR35851:SF1">
    <property type="entry name" value="CELL DIVISION PROTEIN FTSQ"/>
    <property type="match status" value="1"/>
</dbReference>
<evidence type="ECO:0000256" key="9">
    <source>
        <dbReference type="HAMAP-Rule" id="MF_00911"/>
    </source>
</evidence>
<dbReference type="Gene3D" id="3.10.20.310">
    <property type="entry name" value="membrane protein fhac"/>
    <property type="match status" value="1"/>
</dbReference>
<evidence type="ECO:0000313" key="13">
    <source>
        <dbReference type="Proteomes" id="UP001224392"/>
    </source>
</evidence>
<evidence type="ECO:0000256" key="7">
    <source>
        <dbReference type="ARBA" id="ARBA00023136"/>
    </source>
</evidence>
<comment type="similarity">
    <text evidence="9">Belongs to the FtsQ/DivIB family. FtsQ subfamily.</text>
</comment>
<feature type="domain" description="POTRA" evidence="11">
    <location>
        <begin position="71"/>
        <end position="140"/>
    </location>
</feature>
<dbReference type="Pfam" id="PF03799">
    <property type="entry name" value="FtsQ_DivIB_C"/>
    <property type="match status" value="1"/>
</dbReference>
<accession>A0ABQ6LX41</accession>
<evidence type="ECO:0000313" key="12">
    <source>
        <dbReference type="EMBL" id="GMG86650.1"/>
    </source>
</evidence>
<name>A0ABQ6LX41_9GAMM</name>
<dbReference type="InterPro" id="IPR034746">
    <property type="entry name" value="POTRA"/>
</dbReference>
<keyword evidence="4 9" id="KW-0132">Cell division</keyword>
<evidence type="ECO:0000259" key="11">
    <source>
        <dbReference type="PROSITE" id="PS51779"/>
    </source>
</evidence>
<evidence type="ECO:0000256" key="6">
    <source>
        <dbReference type="ARBA" id="ARBA00022989"/>
    </source>
</evidence>
<comment type="caution">
    <text evidence="12">The sequence shown here is derived from an EMBL/GenBank/DDBJ whole genome shotgun (WGS) entry which is preliminary data.</text>
</comment>
<keyword evidence="7 9" id="KW-0472">Membrane</keyword>
<comment type="function">
    <text evidence="9">Essential cell division protein. May link together the upstream cell division proteins, which are predominantly cytoplasmic, with the downstream cell division proteins, which are predominantly periplasmic. May control correct divisome assembly.</text>
</comment>
<dbReference type="Gene3D" id="3.40.50.11690">
    <property type="entry name" value="Cell division protein FtsQ/DivIB"/>
    <property type="match status" value="1"/>
</dbReference>
<dbReference type="EMBL" id="BSYJ01000002">
    <property type="protein sequence ID" value="GMG86650.1"/>
    <property type="molecule type" value="Genomic_DNA"/>
</dbReference>
<dbReference type="Pfam" id="PF08478">
    <property type="entry name" value="POTRA_1"/>
    <property type="match status" value="1"/>
</dbReference>
<proteinExistence type="inferred from homology"/>
<evidence type="ECO:0000256" key="1">
    <source>
        <dbReference type="ARBA" id="ARBA00004370"/>
    </source>
</evidence>
<keyword evidence="6 9" id="KW-1133">Transmembrane helix</keyword>
<keyword evidence="3 9" id="KW-0997">Cell inner membrane</keyword>